<accession>C1EIN0</accession>
<evidence type="ECO:0000256" key="7">
    <source>
        <dbReference type="ARBA" id="ARBA00022833"/>
    </source>
</evidence>
<dbReference type="KEGG" id="mis:MICPUN_88660"/>
<dbReference type="InterPro" id="IPR043151">
    <property type="entry name" value="BAH_sf"/>
</dbReference>
<keyword evidence="18" id="KW-1185">Reference proteome</keyword>
<evidence type="ECO:0000259" key="15">
    <source>
        <dbReference type="PROSITE" id="PS50016"/>
    </source>
</evidence>
<feature type="domain" description="BAH" evidence="16">
    <location>
        <begin position="94"/>
        <end position="209"/>
    </location>
</feature>
<evidence type="ECO:0000256" key="14">
    <source>
        <dbReference type="SAM" id="MobiDB-lite"/>
    </source>
</evidence>
<comment type="subunit">
    <text evidence="13">Component of the origin recognition complex (ORC) composed of at least ORC1, ORC2, ORC3, ORC4, ORC5 and ORC6. ORC is regulated in a cell-cycle and development dependent manner. It is sequentially assembled at the exit from anaphase of mitosis and disassembled as cells enter S phase. Binds unmodified and methylated histone H3.</text>
</comment>
<evidence type="ECO:0000256" key="13">
    <source>
        <dbReference type="RuleBase" id="RU365058"/>
    </source>
</evidence>
<dbReference type="InterPro" id="IPR019787">
    <property type="entry name" value="Znf_PHD-finger"/>
</dbReference>
<evidence type="ECO:0000259" key="16">
    <source>
        <dbReference type="PROSITE" id="PS51038"/>
    </source>
</evidence>
<dbReference type="SUPFAM" id="SSF57903">
    <property type="entry name" value="FYVE/PHD zinc finger"/>
    <property type="match status" value="1"/>
</dbReference>
<dbReference type="InterPro" id="IPR050311">
    <property type="entry name" value="ORC1/CDC6"/>
</dbReference>
<evidence type="ECO:0000313" key="17">
    <source>
        <dbReference type="EMBL" id="ACO67708.1"/>
    </source>
</evidence>
<keyword evidence="11 13" id="KW-0539">Nucleus</keyword>
<dbReference type="PANTHER" id="PTHR10763:SF23">
    <property type="entry name" value="ORIGIN RECOGNITION COMPLEX SUBUNIT 1"/>
    <property type="match status" value="1"/>
</dbReference>
<evidence type="ECO:0000256" key="2">
    <source>
        <dbReference type="ARBA" id="ARBA00008398"/>
    </source>
</evidence>
<dbReference type="InterPro" id="IPR041664">
    <property type="entry name" value="AAA_16"/>
</dbReference>
<keyword evidence="8 13" id="KW-0067">ATP-binding</keyword>
<dbReference type="Proteomes" id="UP000002009">
    <property type="component" value="Chromosome 15"/>
</dbReference>
<reference evidence="17 18" key="1">
    <citation type="journal article" date="2009" name="Science">
        <title>Green evolution and dynamic adaptations revealed by genomes of the marine picoeukaryotes Micromonas.</title>
        <authorList>
            <person name="Worden A.Z."/>
            <person name="Lee J.H."/>
            <person name="Mock T."/>
            <person name="Rouze P."/>
            <person name="Simmons M.P."/>
            <person name="Aerts A.L."/>
            <person name="Allen A.E."/>
            <person name="Cuvelier M.L."/>
            <person name="Derelle E."/>
            <person name="Everett M.V."/>
            <person name="Foulon E."/>
            <person name="Grimwood J."/>
            <person name="Gundlach H."/>
            <person name="Henrissat B."/>
            <person name="Napoli C."/>
            <person name="McDonald S.M."/>
            <person name="Parker M.S."/>
            <person name="Rombauts S."/>
            <person name="Salamov A."/>
            <person name="Von Dassow P."/>
            <person name="Badger J.H."/>
            <person name="Coutinho P.M."/>
            <person name="Demir E."/>
            <person name="Dubchak I."/>
            <person name="Gentemann C."/>
            <person name="Eikrem W."/>
            <person name="Gready J.E."/>
            <person name="John U."/>
            <person name="Lanier W."/>
            <person name="Lindquist E.A."/>
            <person name="Lucas S."/>
            <person name="Mayer K.F."/>
            <person name="Moreau H."/>
            <person name="Not F."/>
            <person name="Otillar R."/>
            <person name="Panaud O."/>
            <person name="Pangilinan J."/>
            <person name="Paulsen I."/>
            <person name="Piegu B."/>
            <person name="Poliakov A."/>
            <person name="Robbens S."/>
            <person name="Schmutz J."/>
            <person name="Toulza E."/>
            <person name="Wyss T."/>
            <person name="Zelensky A."/>
            <person name="Zhou K."/>
            <person name="Armbrust E.V."/>
            <person name="Bhattacharya D."/>
            <person name="Goodenough U.W."/>
            <person name="Van de Peer Y."/>
            <person name="Grigoriev I.V."/>
        </authorList>
    </citation>
    <scope>NUCLEOTIDE SEQUENCE [LARGE SCALE GENOMIC DNA]</scope>
    <source>
        <strain evidence="18">RCC299 / NOUM17</strain>
    </source>
</reference>
<feature type="region of interest" description="Disordered" evidence="14">
    <location>
        <begin position="237"/>
        <end position="256"/>
    </location>
</feature>
<dbReference type="FunCoup" id="C1EIN0">
    <property type="interactions" value="84"/>
</dbReference>
<dbReference type="InterPro" id="IPR001025">
    <property type="entry name" value="BAH_dom"/>
</dbReference>
<dbReference type="OMA" id="RVCFKAG"/>
<dbReference type="InterPro" id="IPR011011">
    <property type="entry name" value="Znf_FYVE_PHD"/>
</dbReference>
<dbReference type="GO" id="GO:0003682">
    <property type="term" value="F:chromatin binding"/>
    <property type="evidence" value="ECO:0007669"/>
    <property type="project" value="InterPro"/>
</dbReference>
<keyword evidence="9" id="KW-0460">Magnesium</keyword>
<comment type="subcellular location">
    <subcellularLocation>
        <location evidence="1 13">Nucleus</location>
    </subcellularLocation>
</comment>
<dbReference type="EMBL" id="CP001333">
    <property type="protein sequence ID" value="ACO67708.1"/>
    <property type="molecule type" value="Genomic_DNA"/>
</dbReference>
<gene>
    <name evidence="17" type="ORF">MICPUN_88660</name>
</gene>
<dbReference type="InterPro" id="IPR013083">
    <property type="entry name" value="Znf_RING/FYVE/PHD"/>
</dbReference>
<feature type="compositionally biased region" description="Acidic residues" evidence="14">
    <location>
        <begin position="237"/>
        <end position="255"/>
    </location>
</feature>
<dbReference type="Pfam" id="PF22606">
    <property type="entry name" value="Cdc6-ORC-like_ATPase_lid"/>
    <property type="match status" value="1"/>
</dbReference>
<dbReference type="InterPro" id="IPR003593">
    <property type="entry name" value="AAA+_ATPase"/>
</dbReference>
<proteinExistence type="inferred from homology"/>
<evidence type="ECO:0000256" key="8">
    <source>
        <dbReference type="ARBA" id="ARBA00022840"/>
    </source>
</evidence>
<dbReference type="SMART" id="SM00382">
    <property type="entry name" value="AAA"/>
    <property type="match status" value="1"/>
</dbReference>
<keyword evidence="6 12" id="KW-0863">Zinc-finger</keyword>
<dbReference type="PROSITE" id="PS01359">
    <property type="entry name" value="ZF_PHD_1"/>
    <property type="match status" value="1"/>
</dbReference>
<dbReference type="PROSITE" id="PS50016">
    <property type="entry name" value="ZF_PHD_2"/>
    <property type="match status" value="1"/>
</dbReference>
<dbReference type="CDD" id="cd00009">
    <property type="entry name" value="AAA"/>
    <property type="match status" value="1"/>
</dbReference>
<keyword evidence="10 13" id="KW-0238">DNA-binding</keyword>
<keyword evidence="3 13" id="KW-0235">DNA replication</keyword>
<dbReference type="GO" id="GO:0033314">
    <property type="term" value="P:mitotic DNA replication checkpoint signaling"/>
    <property type="evidence" value="ECO:0007669"/>
    <property type="project" value="TreeGrafter"/>
</dbReference>
<evidence type="ECO:0000256" key="5">
    <source>
        <dbReference type="ARBA" id="ARBA00022741"/>
    </source>
</evidence>
<dbReference type="Gene3D" id="3.30.40.10">
    <property type="entry name" value="Zinc/RING finger domain, C3HC4 (zinc finger)"/>
    <property type="match status" value="1"/>
</dbReference>
<dbReference type="InterPro" id="IPR015163">
    <property type="entry name" value="Cdc6_C"/>
</dbReference>
<dbReference type="RefSeq" id="XP_002506450.1">
    <property type="nucleotide sequence ID" value="XM_002506404.1"/>
</dbReference>
<dbReference type="Pfam" id="PF13191">
    <property type="entry name" value="AAA_16"/>
    <property type="match status" value="1"/>
</dbReference>
<dbReference type="SMART" id="SM00249">
    <property type="entry name" value="PHD"/>
    <property type="match status" value="1"/>
</dbReference>
<feature type="domain" description="PHD-type" evidence="15">
    <location>
        <begin position="38"/>
        <end position="89"/>
    </location>
</feature>
<dbReference type="OrthoDB" id="1926878at2759"/>
<dbReference type="InterPro" id="IPR054425">
    <property type="entry name" value="Cdc6_ORC1-like_ATPase_lid"/>
</dbReference>
<dbReference type="SMART" id="SM00439">
    <property type="entry name" value="BAH"/>
    <property type="match status" value="1"/>
</dbReference>
<dbReference type="GO" id="GO:0003688">
    <property type="term" value="F:DNA replication origin binding"/>
    <property type="evidence" value="ECO:0007669"/>
    <property type="project" value="TreeGrafter"/>
</dbReference>
<dbReference type="Pfam" id="PF01426">
    <property type="entry name" value="BAH"/>
    <property type="match status" value="1"/>
</dbReference>
<dbReference type="Pfam" id="PF09079">
    <property type="entry name" value="WHD_Cdc6"/>
    <property type="match status" value="1"/>
</dbReference>
<evidence type="ECO:0000256" key="12">
    <source>
        <dbReference type="PROSITE-ProRule" id="PRU00146"/>
    </source>
</evidence>
<organism evidence="17 18">
    <name type="scientific">Micromonas commoda (strain RCC299 / NOUM17 / CCMP2709)</name>
    <name type="common">Picoplanktonic green alga</name>
    <dbReference type="NCBI Taxonomy" id="296587"/>
    <lineage>
        <taxon>Eukaryota</taxon>
        <taxon>Viridiplantae</taxon>
        <taxon>Chlorophyta</taxon>
        <taxon>Mamiellophyceae</taxon>
        <taxon>Mamiellales</taxon>
        <taxon>Mamiellaceae</taxon>
        <taxon>Micromonas</taxon>
    </lineage>
</organism>
<keyword evidence="7" id="KW-0862">Zinc</keyword>
<evidence type="ECO:0000256" key="1">
    <source>
        <dbReference type="ARBA" id="ARBA00004123"/>
    </source>
</evidence>
<dbReference type="PROSITE" id="PS51038">
    <property type="entry name" value="BAH"/>
    <property type="match status" value="1"/>
</dbReference>
<dbReference type="GO" id="GO:0006270">
    <property type="term" value="P:DNA replication initiation"/>
    <property type="evidence" value="ECO:0007669"/>
    <property type="project" value="TreeGrafter"/>
</dbReference>
<keyword evidence="4" id="KW-0479">Metal-binding</keyword>
<dbReference type="AlphaFoldDB" id="C1EIN0"/>
<dbReference type="PANTHER" id="PTHR10763">
    <property type="entry name" value="CELL DIVISION CONTROL PROTEIN 6-RELATED"/>
    <property type="match status" value="1"/>
</dbReference>
<sequence>MAARRYYEQVKVDGEVFNRGDCAYVIGDKTRDLDDDELEPCGACGECGDEDDVMLECDACLRGWHMRCLHPPLEEVPEGEWYCPKCLSSATGVAAPAENGRRMAHTEFLSGNLHLCRIECIWQEANGKFMFVGRWFATPEETHTGRQAHHSRREVFLTNNTDENCVDSLLRKAASNKDPALVAAEAAGDDVFLCEYTYDQHFHRFKRRTEWDDDDLSDDDLPGGRNFFHGGLTLVDEDDEDEDLDGEDSDADIDDWGGRHIAASRREAAAAAGEYGGVMGLGAVAVPRIDKPVPTTALGRARQALSLAHSPGTLPCRDIERKKIVDFVEQSINAGAQCLGRCLYISGVPGTGKTATVREVIRTLRKKSRDGSLPRFNHVELNGLRLQTPKHAYSAIAEELMGERLSPQVANDVLDRRFKEGRGSDGRVTVLVIDEMDLLVTRTQQLLYNLFDWPTHRAARLVILGIANTLDLPERLLPKILSRLGSNRVSFQPYSADQLMQIVKGRLHNTGGPGLINSPFEDTAVQLASRKVAAVSGDARRVLELCRRGAELAEARKKRSNAVDIKDIQAAQREMFQTPHMHLLEAASRHERIFLAALVMELRRSGLSDACITNVMRTHEQLCRQFDEPLPPAGAAAAIACRLASIRLLLADPGRKRSAQRVSLNVPRDDVVYALKQRENNAAKAAAAAMKEKGLKTSAVSKEEFAEFDHGEIPWLRNHPGLG</sequence>
<keyword evidence="5 13" id="KW-0547">Nucleotide-binding</keyword>
<dbReference type="eggNOG" id="KOG1514">
    <property type="taxonomic scope" value="Eukaryota"/>
</dbReference>
<evidence type="ECO:0000256" key="10">
    <source>
        <dbReference type="ARBA" id="ARBA00023125"/>
    </source>
</evidence>
<dbReference type="Gene3D" id="3.40.50.300">
    <property type="entry name" value="P-loop containing nucleotide triphosphate hydrolases"/>
    <property type="match status" value="1"/>
</dbReference>
<dbReference type="SUPFAM" id="SSF52540">
    <property type="entry name" value="P-loop containing nucleoside triphosphate hydrolases"/>
    <property type="match status" value="1"/>
</dbReference>
<dbReference type="InParanoid" id="C1EIN0"/>
<dbReference type="Pfam" id="PF00628">
    <property type="entry name" value="PHD"/>
    <property type="match status" value="1"/>
</dbReference>
<dbReference type="GO" id="GO:0005524">
    <property type="term" value="F:ATP binding"/>
    <property type="evidence" value="ECO:0007669"/>
    <property type="project" value="UniProtKB-KW"/>
</dbReference>
<dbReference type="GO" id="GO:0008270">
    <property type="term" value="F:zinc ion binding"/>
    <property type="evidence" value="ECO:0007669"/>
    <property type="project" value="UniProtKB-KW"/>
</dbReference>
<evidence type="ECO:0000256" key="4">
    <source>
        <dbReference type="ARBA" id="ARBA00022723"/>
    </source>
</evidence>
<evidence type="ECO:0000256" key="6">
    <source>
        <dbReference type="ARBA" id="ARBA00022771"/>
    </source>
</evidence>
<evidence type="ECO:0000256" key="11">
    <source>
        <dbReference type="ARBA" id="ARBA00023242"/>
    </source>
</evidence>
<evidence type="ECO:0000313" key="18">
    <source>
        <dbReference type="Proteomes" id="UP000002009"/>
    </source>
</evidence>
<dbReference type="InterPro" id="IPR019786">
    <property type="entry name" value="Zinc_finger_PHD-type_CS"/>
</dbReference>
<protein>
    <recommendedName>
        <fullName evidence="13">Origin recognition complex subunit 1</fullName>
    </recommendedName>
</protein>
<dbReference type="Gene3D" id="2.30.30.490">
    <property type="match status" value="1"/>
</dbReference>
<dbReference type="Gene3D" id="1.10.8.60">
    <property type="match status" value="1"/>
</dbReference>
<comment type="similarity">
    <text evidence="2 13">Belongs to the ORC1 family.</text>
</comment>
<dbReference type="FunFam" id="3.40.50.300:FF:000199">
    <property type="entry name" value="Origin recognition complex subunit 1"/>
    <property type="match status" value="1"/>
</dbReference>
<name>C1EIN0_MICCC</name>
<dbReference type="InterPro" id="IPR001965">
    <property type="entry name" value="Znf_PHD"/>
</dbReference>
<comment type="function">
    <text evidence="13">Component of the origin recognition complex (ORC) that binds origins of replication. DNA-binding is ATP-dependent, however specific DNA sequences that define origins of replication have not been identified so far. ORC is required to assemble the pre-replication complex necessary to initiate DNA replication.</text>
</comment>
<dbReference type="STRING" id="296587.C1EIN0"/>
<evidence type="ECO:0000256" key="3">
    <source>
        <dbReference type="ARBA" id="ARBA00022705"/>
    </source>
</evidence>
<dbReference type="InterPro" id="IPR027417">
    <property type="entry name" value="P-loop_NTPase"/>
</dbReference>
<dbReference type="GeneID" id="8249563"/>
<evidence type="ECO:0000256" key="9">
    <source>
        <dbReference type="ARBA" id="ARBA00022842"/>
    </source>
</evidence>
<dbReference type="GO" id="GO:0005664">
    <property type="term" value="C:nuclear origin of replication recognition complex"/>
    <property type="evidence" value="ECO:0007669"/>
    <property type="project" value="TreeGrafter"/>
</dbReference>